<dbReference type="Pfam" id="PF07261">
    <property type="entry name" value="DnaB_2"/>
    <property type="match status" value="1"/>
</dbReference>
<dbReference type="Gene3D" id="1.10.10.630">
    <property type="entry name" value="DnaD domain-like"/>
    <property type="match status" value="1"/>
</dbReference>
<dbReference type="SUPFAM" id="SSF158499">
    <property type="entry name" value="DnaD domain-like"/>
    <property type="match status" value="1"/>
</dbReference>
<dbReference type="PANTHER" id="PTHR37293">
    <property type="entry name" value="PHAGE REPLICATION PROTEIN-RELATED"/>
    <property type="match status" value="1"/>
</dbReference>
<comment type="similarity">
    <text evidence="1">Belongs to the DnaB/DnaD family.</text>
</comment>
<feature type="domain" description="DnaB/C C-terminal" evidence="2">
    <location>
        <begin position="136"/>
        <end position="207"/>
    </location>
</feature>
<evidence type="ECO:0000313" key="5">
    <source>
        <dbReference type="Proteomes" id="UP000254912"/>
    </source>
</evidence>
<keyword evidence="5" id="KW-1185">Reference proteome</keyword>
<dbReference type="SUPFAM" id="SSF46785">
    <property type="entry name" value="Winged helix' DNA-binding domain"/>
    <property type="match status" value="1"/>
</dbReference>
<sequence length="243" mass="27826">MHELGFENYINAGQSSVSVLLLQRYRELGLTDQELLVFLQTKAMLDQGATEPNTTQIGEYMGLSAKTVFSVLESIRSKGLIQFETTHDADGKLRTIFRMQPLYEKLITLPDGDSKRAGAEDDTPKVNDEPKRADIFKLVEQEFGRMLSPIEMRKVTDWFDLDHFEPVLIVEAIKEAVLNQALNLNYIEKILLNWRKLNFKSAQDVRTNQQRRRNLAINQNDAQQVHVPLNVDLLSLQLPENKG</sequence>
<dbReference type="InterPro" id="IPR006343">
    <property type="entry name" value="DnaB/C_C"/>
</dbReference>
<gene>
    <name evidence="4" type="ORF">DFP99_0231</name>
</gene>
<dbReference type="InterPro" id="IPR053843">
    <property type="entry name" value="DnaD_N"/>
</dbReference>
<dbReference type="AlphaFoldDB" id="A0A288QT71"/>
<evidence type="ECO:0000259" key="3">
    <source>
        <dbReference type="Pfam" id="PF21984"/>
    </source>
</evidence>
<reference evidence="4 5" key="1">
    <citation type="submission" date="2018-07" db="EMBL/GenBank/DDBJ databases">
        <title>Genomic Encyclopedia of Type Strains, Phase III (KMG-III): the genomes of soil and plant-associated and newly described type strains.</title>
        <authorList>
            <person name="Whitman W."/>
        </authorList>
    </citation>
    <scope>NUCLEOTIDE SEQUENCE [LARGE SCALE GENOMIC DNA]</scope>
    <source>
        <strain evidence="4 5">CECT 7031</strain>
    </source>
</reference>
<dbReference type="KEGG" id="wso:WSWS_00601"/>
<dbReference type="RefSeq" id="WP_070229883.1">
    <property type="nucleotide sequence ID" value="NZ_BJYO01000002.1"/>
</dbReference>
<dbReference type="EMBL" id="QRAS01000001">
    <property type="protein sequence ID" value="RDL11812.1"/>
    <property type="molecule type" value="Genomic_DNA"/>
</dbReference>
<dbReference type="InterPro" id="IPR036388">
    <property type="entry name" value="WH-like_DNA-bd_sf"/>
</dbReference>
<dbReference type="InterPro" id="IPR034829">
    <property type="entry name" value="DnaD-like_sf"/>
</dbReference>
<dbReference type="Pfam" id="PF21984">
    <property type="entry name" value="DnaD_N"/>
    <property type="match status" value="1"/>
</dbReference>
<organism evidence="4 5">
    <name type="scientific">Weissella soli</name>
    <dbReference type="NCBI Taxonomy" id="155866"/>
    <lineage>
        <taxon>Bacteria</taxon>
        <taxon>Bacillati</taxon>
        <taxon>Bacillota</taxon>
        <taxon>Bacilli</taxon>
        <taxon>Lactobacillales</taxon>
        <taxon>Lactobacillaceae</taxon>
        <taxon>Weissella</taxon>
    </lineage>
</organism>
<comment type="caution">
    <text evidence="4">The sequence shown here is derived from an EMBL/GenBank/DDBJ whole genome shotgun (WGS) entry which is preliminary data.</text>
</comment>
<feature type="domain" description="DnaD N-terminal" evidence="3">
    <location>
        <begin position="18"/>
        <end position="109"/>
    </location>
</feature>
<dbReference type="Proteomes" id="UP000254912">
    <property type="component" value="Unassembled WGS sequence"/>
</dbReference>
<evidence type="ECO:0000256" key="1">
    <source>
        <dbReference type="ARBA" id="ARBA00093462"/>
    </source>
</evidence>
<evidence type="ECO:0000313" key="4">
    <source>
        <dbReference type="EMBL" id="RDL11812.1"/>
    </source>
</evidence>
<evidence type="ECO:0000259" key="2">
    <source>
        <dbReference type="Pfam" id="PF07261"/>
    </source>
</evidence>
<name>A0A288QT71_9LACO</name>
<dbReference type="PANTHER" id="PTHR37293:SF6">
    <property type="entry name" value="DNA REPLICATION PROTEIN DNAD"/>
    <property type="match status" value="1"/>
</dbReference>
<proteinExistence type="inferred from homology"/>
<dbReference type="InterPro" id="IPR053162">
    <property type="entry name" value="DnaD"/>
</dbReference>
<dbReference type="GeneID" id="94545807"/>
<accession>A0A288QT71</accession>
<protein>
    <submittedName>
        <fullName evidence="4">DNA replication protein DnaD</fullName>
    </submittedName>
</protein>
<dbReference type="InterPro" id="IPR036390">
    <property type="entry name" value="WH_DNA-bd_sf"/>
</dbReference>
<dbReference type="Gene3D" id="1.10.10.10">
    <property type="entry name" value="Winged helix-like DNA-binding domain superfamily/Winged helix DNA-binding domain"/>
    <property type="match status" value="1"/>
</dbReference>
<dbReference type="NCBIfam" id="TIGR01446">
    <property type="entry name" value="DnaD_dom"/>
    <property type="match status" value="1"/>
</dbReference>